<dbReference type="GO" id="GO:0005524">
    <property type="term" value="F:ATP binding"/>
    <property type="evidence" value="ECO:0007669"/>
    <property type="project" value="UniProtKB-UniRule"/>
</dbReference>
<feature type="compositionally biased region" description="Pro residues" evidence="2">
    <location>
        <begin position="108"/>
        <end position="118"/>
    </location>
</feature>
<evidence type="ECO:0000256" key="1">
    <source>
        <dbReference type="PROSITE-ProRule" id="PRU10141"/>
    </source>
</evidence>
<keyword evidence="1" id="KW-0547">Nucleotide-binding</keyword>
<dbReference type="OrthoDB" id="4720990at2759"/>
<feature type="region of interest" description="Disordered" evidence="2">
    <location>
        <begin position="92"/>
        <end position="157"/>
    </location>
</feature>
<feature type="region of interest" description="Disordered" evidence="2">
    <location>
        <begin position="222"/>
        <end position="250"/>
    </location>
</feature>
<feature type="compositionally biased region" description="Basic residues" evidence="2">
    <location>
        <begin position="139"/>
        <end position="148"/>
    </location>
</feature>
<dbReference type="InterPro" id="IPR017441">
    <property type="entry name" value="Protein_kinase_ATP_BS"/>
</dbReference>
<proteinExistence type="predicted"/>
<dbReference type="EMBL" id="KI912125">
    <property type="protein sequence ID" value="ETS72907.1"/>
    <property type="molecule type" value="Genomic_DNA"/>
</dbReference>
<protein>
    <recommendedName>
        <fullName evidence="3">Protein kinase domain-containing protein</fullName>
    </recommendedName>
</protein>
<dbReference type="RefSeq" id="XP_007842071.1">
    <property type="nucleotide sequence ID" value="XM_007843880.1"/>
</dbReference>
<dbReference type="PROSITE" id="PS00107">
    <property type="entry name" value="PROTEIN_KINASE_ATP"/>
    <property type="match status" value="1"/>
</dbReference>
<feature type="binding site" evidence="1">
    <location>
        <position position="55"/>
    </location>
    <ligand>
        <name>ATP</name>
        <dbReference type="ChEBI" id="CHEBI:30616"/>
    </ligand>
</feature>
<dbReference type="AlphaFoldDB" id="W3WID6"/>
<dbReference type="InterPro" id="IPR011009">
    <property type="entry name" value="Kinase-like_dom_sf"/>
</dbReference>
<dbReference type="GO" id="GO:0004672">
    <property type="term" value="F:protein kinase activity"/>
    <property type="evidence" value="ECO:0007669"/>
    <property type="project" value="InterPro"/>
</dbReference>
<keyword evidence="1" id="KW-0067">ATP-binding</keyword>
<dbReference type="Gene3D" id="1.10.510.10">
    <property type="entry name" value="Transferase(Phosphotransferase) domain 1"/>
    <property type="match status" value="1"/>
</dbReference>
<dbReference type="SUPFAM" id="SSF56112">
    <property type="entry name" value="Protein kinase-like (PK-like)"/>
    <property type="match status" value="1"/>
</dbReference>
<dbReference type="KEGG" id="pfy:PFICI_15299"/>
<dbReference type="HOGENOM" id="CLU_797175_0_0_1"/>
<accession>W3WID6</accession>
<dbReference type="PROSITE" id="PS50011">
    <property type="entry name" value="PROTEIN_KINASE_DOM"/>
    <property type="match status" value="1"/>
</dbReference>
<feature type="domain" description="Protein kinase" evidence="3">
    <location>
        <begin position="22"/>
        <end position="389"/>
    </location>
</feature>
<evidence type="ECO:0000313" key="5">
    <source>
        <dbReference type="Proteomes" id="UP000030651"/>
    </source>
</evidence>
<sequence>MSTRANQTLQELESYFQRDSRFKVEKFIGAGNHAGTYRVSYTEPGTQKKQNFIVKRAFDGEDDALQLAKERHYLNELRSNIHIVDMVNFPNNPLRTSPQKAGGTMEPPGAPTKNPPRTPTRHPPKTPTRDPLRTPINHPIRKPTKHPPRTPTLNPPGFNNDDGDDGIWNHVICLEWLDNGTLRSFILKAKRRSEPLPNRLLWRFLGCLLRAAIGLAWPVTPELGGTPQPETPRSSSSPRKPARKPTLLTHNDLHDGNIMLGEELPDIEHGITPILKWIDFGLAGEFAGDGRDPLYGVKGNLYDVGQIMCGIILRKLWDGKTLEEPVQVKELGGAIIFTDAPIWPTFGQTDVVADNFDNDLRRVVSWIMATNKNDRPSIDNAFEAVMEEIELRDAKYYKGRAEEEDYNIRKLWRQLVLEPDIMPSNDVIMLSS</sequence>
<evidence type="ECO:0000256" key="2">
    <source>
        <dbReference type="SAM" id="MobiDB-lite"/>
    </source>
</evidence>
<dbReference type="GeneID" id="19280312"/>
<reference evidence="5" key="1">
    <citation type="journal article" date="2015" name="BMC Genomics">
        <title>Genomic and transcriptomic analysis of the endophytic fungus Pestalotiopsis fici reveals its lifestyle and high potential for synthesis of natural products.</title>
        <authorList>
            <person name="Wang X."/>
            <person name="Zhang X."/>
            <person name="Liu L."/>
            <person name="Xiang M."/>
            <person name="Wang W."/>
            <person name="Sun X."/>
            <person name="Che Y."/>
            <person name="Guo L."/>
            <person name="Liu G."/>
            <person name="Guo L."/>
            <person name="Wang C."/>
            <person name="Yin W.B."/>
            <person name="Stadler M."/>
            <person name="Zhang X."/>
            <person name="Liu X."/>
        </authorList>
    </citation>
    <scope>NUCLEOTIDE SEQUENCE [LARGE SCALE GENOMIC DNA]</scope>
    <source>
        <strain evidence="5">W106-1 / CGMCC3.15140</strain>
    </source>
</reference>
<organism evidence="4 5">
    <name type="scientific">Pestalotiopsis fici (strain W106-1 / CGMCC3.15140)</name>
    <dbReference type="NCBI Taxonomy" id="1229662"/>
    <lineage>
        <taxon>Eukaryota</taxon>
        <taxon>Fungi</taxon>
        <taxon>Dikarya</taxon>
        <taxon>Ascomycota</taxon>
        <taxon>Pezizomycotina</taxon>
        <taxon>Sordariomycetes</taxon>
        <taxon>Xylariomycetidae</taxon>
        <taxon>Amphisphaeriales</taxon>
        <taxon>Sporocadaceae</taxon>
        <taxon>Pestalotiopsis</taxon>
    </lineage>
</organism>
<name>W3WID6_PESFW</name>
<dbReference type="InParanoid" id="W3WID6"/>
<keyword evidence="5" id="KW-1185">Reference proteome</keyword>
<gene>
    <name evidence="4" type="ORF">PFICI_15299</name>
</gene>
<evidence type="ECO:0000259" key="3">
    <source>
        <dbReference type="PROSITE" id="PS50011"/>
    </source>
</evidence>
<dbReference type="Proteomes" id="UP000030651">
    <property type="component" value="Unassembled WGS sequence"/>
</dbReference>
<dbReference type="InterPro" id="IPR000719">
    <property type="entry name" value="Prot_kinase_dom"/>
</dbReference>
<evidence type="ECO:0000313" key="4">
    <source>
        <dbReference type="EMBL" id="ETS72907.1"/>
    </source>
</evidence>